<comment type="caution">
    <text evidence="3">The sequence shown here is derived from an EMBL/GenBank/DDBJ whole genome shotgun (WGS) entry which is preliminary data.</text>
</comment>
<keyword evidence="1" id="KW-0929">Antimicrobial</keyword>
<organism evidence="3">
    <name type="scientific">marine sediment metagenome</name>
    <dbReference type="NCBI Taxonomy" id="412755"/>
    <lineage>
        <taxon>unclassified sequences</taxon>
        <taxon>metagenomes</taxon>
        <taxon>ecological metagenomes</taxon>
    </lineage>
</organism>
<keyword evidence="2" id="KW-0081">Bacteriolytic enzyme</keyword>
<evidence type="ECO:0000256" key="1">
    <source>
        <dbReference type="ARBA" id="ARBA00022529"/>
    </source>
</evidence>
<dbReference type="Gene3D" id="1.10.530.40">
    <property type="match status" value="1"/>
</dbReference>
<dbReference type="InterPro" id="IPR023347">
    <property type="entry name" value="Lysozyme_dom_sf"/>
</dbReference>
<evidence type="ECO:0000256" key="2">
    <source>
        <dbReference type="ARBA" id="ARBA00022638"/>
    </source>
</evidence>
<gene>
    <name evidence="3" type="ORF">LCGC14_2302930</name>
</gene>
<proteinExistence type="predicted"/>
<dbReference type="GO" id="GO:0003796">
    <property type="term" value="F:lysozyme activity"/>
    <property type="evidence" value="ECO:0007669"/>
    <property type="project" value="InterPro"/>
</dbReference>
<reference evidence="3" key="1">
    <citation type="journal article" date="2015" name="Nature">
        <title>Complex archaea that bridge the gap between prokaryotes and eukaryotes.</title>
        <authorList>
            <person name="Spang A."/>
            <person name="Saw J.H."/>
            <person name="Jorgensen S.L."/>
            <person name="Zaremba-Niedzwiedzka K."/>
            <person name="Martijn J."/>
            <person name="Lind A.E."/>
            <person name="van Eijk R."/>
            <person name="Schleper C."/>
            <person name="Guy L."/>
            <person name="Ettema T.J."/>
        </authorList>
    </citation>
    <scope>NUCLEOTIDE SEQUENCE</scope>
</reference>
<sequence>FKTFKRMIAGLRKDDFVVAANELLDSLYHVQVGLRAEELAIMLRTDVRV</sequence>
<feature type="non-terminal residue" evidence="3">
    <location>
        <position position="1"/>
    </location>
</feature>
<evidence type="ECO:0000313" key="3">
    <source>
        <dbReference type="EMBL" id="KKL50693.1"/>
    </source>
</evidence>
<name>A0A0F9CMW9_9ZZZZ</name>
<dbReference type="GO" id="GO:0042742">
    <property type="term" value="P:defense response to bacterium"/>
    <property type="evidence" value="ECO:0007669"/>
    <property type="project" value="UniProtKB-KW"/>
</dbReference>
<dbReference type="GO" id="GO:0031640">
    <property type="term" value="P:killing of cells of another organism"/>
    <property type="evidence" value="ECO:0007669"/>
    <property type="project" value="UniProtKB-KW"/>
</dbReference>
<dbReference type="EMBL" id="LAZR01032507">
    <property type="protein sequence ID" value="KKL50693.1"/>
    <property type="molecule type" value="Genomic_DNA"/>
</dbReference>
<protein>
    <submittedName>
        <fullName evidence="3">Uncharacterized protein</fullName>
    </submittedName>
</protein>
<dbReference type="AlphaFoldDB" id="A0A0F9CMW9"/>
<accession>A0A0F9CMW9</accession>